<sequence length="900" mass="100453">MRGSRVGEKKQSDSRRGLGATGAAAGAAGPAPSVQDATAAMSQLSMQERPPAATGGPQRPLSRGRARGRASEGGSATRPGAAAAPVPAVAAAPAQASREVRPAAFEGLMAGGGNGDAPQRVRGRARAQMLVQRLHTRPEHIVSKKGYSGSQITLQANYFKLDMPKDWELLQYRVDFNPEQDLTSIRKYLLRTLRPELGAFLFDGTVLFTTNRLTNDVKEVREMMTQRQDGENVRVSLRLVGMMAAGDYQYLQFFNILLRQCMRHLHLQLVGRNFYDAKAKIVVPEFHMELWPGYITSIRQHESSILLCADTSLKLMRKDTALSLLEDFHSKDPRNYKHLFSAAVIGAVVLTDYNNRTYRVHDVAYDMSPEHTFDMKSGEKVSFKDYYRKRYNLNIICGTQPMLITRPAARERRAGAADIICLVPELCRLTGLTEAMRQDFKLMRTLATYSRASPDARMKQIVNYAKRLNSEAEVQKELDKWGLGLKPELVTLNGRILSYEKIVQENGKYEPSQLVDWTRDMRSRTLLVVPRLNCWAIIFQAKARRDVEPFIKSLITASRGMGWNLPEPELIGLPDDRSGTYVQSIETSIQKANPDLLMLIVPNNNSARYSSIKKKCCLDRGVPSQVVVNRSVTGKGVMSVATKIAVQICCKLGGAPWSVEIPLTGLMVVGFDVSPDTAKKGQNFGALVASVDPACTRYFSTVNACASGEELSNHLAISMIKALHKYREHNNGQLPNRIVIYRDGVGEGMLPYVWEIEVQGVRRRLEEIFNKSGTALHMAFIVVTKRINTRLFMKGDNPAPGTIVDDVVTLPERYDFFLVSQSVRQGTVGPTSYHVLYDNLGLDPDKLQRLTYKMTHLYYNWSGTVRVPAACQYAHKLAVLTAQAVHQPSHKHLEDVLFFL</sequence>
<dbReference type="Gene3D" id="3.40.50.2300">
    <property type="match status" value="1"/>
</dbReference>
<dbReference type="GO" id="GO:0003723">
    <property type="term" value="F:RNA binding"/>
    <property type="evidence" value="ECO:0007669"/>
    <property type="project" value="UniProtKB-KW"/>
</dbReference>
<dbReference type="CDD" id="cd04658">
    <property type="entry name" value="Piwi_piwi-like_Euk"/>
    <property type="match status" value="1"/>
</dbReference>
<dbReference type="GO" id="GO:0030154">
    <property type="term" value="P:cell differentiation"/>
    <property type="evidence" value="ECO:0007669"/>
    <property type="project" value="UniProtKB-KW"/>
</dbReference>
<organism evidence="11 12">
    <name type="scientific">Gryllus longicercus</name>
    <dbReference type="NCBI Taxonomy" id="2509291"/>
    <lineage>
        <taxon>Eukaryota</taxon>
        <taxon>Metazoa</taxon>
        <taxon>Ecdysozoa</taxon>
        <taxon>Arthropoda</taxon>
        <taxon>Hexapoda</taxon>
        <taxon>Insecta</taxon>
        <taxon>Pterygota</taxon>
        <taxon>Neoptera</taxon>
        <taxon>Polyneoptera</taxon>
        <taxon>Orthoptera</taxon>
        <taxon>Ensifera</taxon>
        <taxon>Gryllidea</taxon>
        <taxon>Grylloidea</taxon>
        <taxon>Gryllidae</taxon>
        <taxon>Gryllinae</taxon>
        <taxon>Gryllus</taxon>
    </lineage>
</organism>
<dbReference type="InterPro" id="IPR003100">
    <property type="entry name" value="PAZ_dom"/>
</dbReference>
<protein>
    <recommendedName>
        <fullName evidence="13">Piwi</fullName>
    </recommendedName>
</protein>
<keyword evidence="5" id="KW-0694">RNA-binding</keyword>
<dbReference type="Pfam" id="PF02170">
    <property type="entry name" value="PAZ"/>
    <property type="match status" value="1"/>
</dbReference>
<keyword evidence="6" id="KW-0943">RNA-mediated gene silencing</keyword>
<dbReference type="PROSITE" id="PS50822">
    <property type="entry name" value="PIWI"/>
    <property type="match status" value="1"/>
</dbReference>
<dbReference type="PROSITE" id="PS50821">
    <property type="entry name" value="PAZ"/>
    <property type="match status" value="1"/>
</dbReference>
<keyword evidence="2" id="KW-0217">Developmental protein</keyword>
<dbReference type="AlphaFoldDB" id="A0AAN9YYK0"/>
<evidence type="ECO:0000256" key="5">
    <source>
        <dbReference type="ARBA" id="ARBA00022884"/>
    </source>
</evidence>
<keyword evidence="4" id="KW-0221">Differentiation</keyword>
<dbReference type="Pfam" id="PF02171">
    <property type="entry name" value="Piwi"/>
    <property type="match status" value="1"/>
</dbReference>
<dbReference type="FunFam" id="2.170.260.10:FF:000003">
    <property type="entry name" value="Piwi-like RNA-mediated gene silencing 2"/>
    <property type="match status" value="1"/>
</dbReference>
<dbReference type="SMART" id="SM00949">
    <property type="entry name" value="PAZ"/>
    <property type="match status" value="1"/>
</dbReference>
<evidence type="ECO:0000256" key="7">
    <source>
        <dbReference type="ARBA" id="ARBA00038291"/>
    </source>
</evidence>
<dbReference type="EMBL" id="JAZDUA010000333">
    <property type="protein sequence ID" value="KAK7794453.1"/>
    <property type="molecule type" value="Genomic_DNA"/>
</dbReference>
<feature type="domain" description="PAZ" evidence="9">
    <location>
        <begin position="320"/>
        <end position="431"/>
    </location>
</feature>
<feature type="compositionally biased region" description="Low complexity" evidence="8">
    <location>
        <begin position="17"/>
        <end position="31"/>
    </location>
</feature>
<feature type="compositionally biased region" description="Low complexity" evidence="8">
    <location>
        <begin position="72"/>
        <end position="86"/>
    </location>
</feature>
<evidence type="ECO:0000256" key="4">
    <source>
        <dbReference type="ARBA" id="ARBA00022782"/>
    </source>
</evidence>
<keyword evidence="12" id="KW-1185">Reference proteome</keyword>
<proteinExistence type="inferred from homology"/>
<feature type="region of interest" description="Disordered" evidence="8">
    <location>
        <begin position="1"/>
        <end position="86"/>
    </location>
</feature>
<dbReference type="GO" id="GO:0005737">
    <property type="term" value="C:cytoplasm"/>
    <property type="evidence" value="ECO:0007669"/>
    <property type="project" value="UniProtKB-SubCell"/>
</dbReference>
<evidence type="ECO:0000256" key="3">
    <source>
        <dbReference type="ARBA" id="ARBA00022490"/>
    </source>
</evidence>
<dbReference type="Gene3D" id="3.30.420.10">
    <property type="entry name" value="Ribonuclease H-like superfamily/Ribonuclease H"/>
    <property type="match status" value="1"/>
</dbReference>
<keyword evidence="3" id="KW-0963">Cytoplasm</keyword>
<dbReference type="PANTHER" id="PTHR22891">
    <property type="entry name" value="EUKARYOTIC TRANSLATION INITIATION FACTOR 2C"/>
    <property type="match status" value="1"/>
</dbReference>
<accession>A0AAN9YYK0</accession>
<evidence type="ECO:0000313" key="11">
    <source>
        <dbReference type="EMBL" id="KAK7794453.1"/>
    </source>
</evidence>
<dbReference type="SUPFAM" id="SSF53098">
    <property type="entry name" value="Ribonuclease H-like"/>
    <property type="match status" value="1"/>
</dbReference>
<dbReference type="InterPro" id="IPR003165">
    <property type="entry name" value="Piwi"/>
</dbReference>
<evidence type="ECO:0000256" key="1">
    <source>
        <dbReference type="ARBA" id="ARBA00004496"/>
    </source>
</evidence>
<dbReference type="Gene3D" id="2.170.260.10">
    <property type="entry name" value="paz domain"/>
    <property type="match status" value="1"/>
</dbReference>
<evidence type="ECO:0000259" key="10">
    <source>
        <dbReference type="PROSITE" id="PS50822"/>
    </source>
</evidence>
<evidence type="ECO:0000259" key="9">
    <source>
        <dbReference type="PROSITE" id="PS50821"/>
    </source>
</evidence>
<dbReference type="SMART" id="SM00950">
    <property type="entry name" value="Piwi"/>
    <property type="match status" value="1"/>
</dbReference>
<dbReference type="SUPFAM" id="SSF101690">
    <property type="entry name" value="PAZ domain"/>
    <property type="match status" value="1"/>
</dbReference>
<name>A0AAN9YYK0_9ORTH</name>
<dbReference type="InterPro" id="IPR036397">
    <property type="entry name" value="RNaseH_sf"/>
</dbReference>
<evidence type="ECO:0000313" key="12">
    <source>
        <dbReference type="Proteomes" id="UP001378592"/>
    </source>
</evidence>
<dbReference type="InterPro" id="IPR036085">
    <property type="entry name" value="PAZ_dom_sf"/>
</dbReference>
<evidence type="ECO:0000256" key="2">
    <source>
        <dbReference type="ARBA" id="ARBA00022473"/>
    </source>
</evidence>
<evidence type="ECO:0000256" key="6">
    <source>
        <dbReference type="ARBA" id="ARBA00023158"/>
    </source>
</evidence>
<evidence type="ECO:0008006" key="13">
    <source>
        <dbReference type="Google" id="ProtNLM"/>
    </source>
</evidence>
<feature type="domain" description="Piwi" evidence="10">
    <location>
        <begin position="596"/>
        <end position="886"/>
    </location>
</feature>
<feature type="compositionally biased region" description="Basic and acidic residues" evidence="8">
    <location>
        <begin position="1"/>
        <end position="16"/>
    </location>
</feature>
<dbReference type="FunFam" id="3.30.420.10:FF:000014">
    <property type="entry name" value="Piwi-like RNA-mediated gene silencing 1"/>
    <property type="match status" value="1"/>
</dbReference>
<comment type="similarity">
    <text evidence="7">Belongs to the argonaute family. Piwi subfamily.</text>
</comment>
<dbReference type="CDD" id="cd02845">
    <property type="entry name" value="PAZ_piwi_like"/>
    <property type="match status" value="1"/>
</dbReference>
<dbReference type="InterPro" id="IPR012337">
    <property type="entry name" value="RNaseH-like_sf"/>
</dbReference>
<dbReference type="GO" id="GO:0140965">
    <property type="term" value="P:secondary piRNA processing"/>
    <property type="evidence" value="ECO:0007669"/>
    <property type="project" value="UniProtKB-ARBA"/>
</dbReference>
<evidence type="ECO:0000256" key="8">
    <source>
        <dbReference type="SAM" id="MobiDB-lite"/>
    </source>
</evidence>
<gene>
    <name evidence="11" type="ORF">R5R35_003818</name>
</gene>
<dbReference type="Proteomes" id="UP001378592">
    <property type="component" value="Unassembled WGS sequence"/>
</dbReference>
<comment type="subcellular location">
    <subcellularLocation>
        <location evidence="1">Cytoplasm</location>
    </subcellularLocation>
</comment>
<reference evidence="11 12" key="1">
    <citation type="submission" date="2024-03" db="EMBL/GenBank/DDBJ databases">
        <title>The genome assembly and annotation of the cricket Gryllus longicercus Weissman &amp; Gray.</title>
        <authorList>
            <person name="Szrajer S."/>
            <person name="Gray D."/>
            <person name="Ylla G."/>
        </authorList>
    </citation>
    <scope>NUCLEOTIDE SEQUENCE [LARGE SCALE GENOMIC DNA]</scope>
    <source>
        <strain evidence="11">DAG 2021-001</strain>
        <tissue evidence="11">Whole body minus gut</tissue>
    </source>
</reference>
<dbReference type="Pfam" id="PF23278">
    <property type="entry name" value="Piwi_N"/>
    <property type="match status" value="1"/>
</dbReference>
<comment type="caution">
    <text evidence="11">The sequence shown here is derived from an EMBL/GenBank/DDBJ whole genome shotgun (WGS) entry which is preliminary data.</text>
</comment>